<evidence type="ECO:0008006" key="4">
    <source>
        <dbReference type="Google" id="ProtNLM"/>
    </source>
</evidence>
<dbReference type="KEGG" id="ten:LPB136_07185"/>
<name>A0A1L3JJ51_9FLAO</name>
<gene>
    <name evidence="2" type="ORF">LPB136_07185</name>
</gene>
<dbReference type="STRING" id="1850252.LPB136_07185"/>
<dbReference type="Proteomes" id="UP000181898">
    <property type="component" value="Chromosome"/>
</dbReference>
<evidence type="ECO:0000313" key="3">
    <source>
        <dbReference type="Proteomes" id="UP000181898"/>
    </source>
</evidence>
<feature type="signal peptide" evidence="1">
    <location>
        <begin position="1"/>
        <end position="19"/>
    </location>
</feature>
<feature type="chain" id="PRO_5011978562" description="DUF4350 domain-containing protein" evidence="1">
    <location>
        <begin position="20"/>
        <end position="297"/>
    </location>
</feature>
<dbReference type="SUPFAM" id="SSF52317">
    <property type="entry name" value="Class I glutamine amidotransferase-like"/>
    <property type="match status" value="1"/>
</dbReference>
<dbReference type="RefSeq" id="WP_072555488.1">
    <property type="nucleotide sequence ID" value="NZ_CP018155.1"/>
</dbReference>
<dbReference type="OrthoDB" id="6397329at2"/>
<dbReference type="EMBL" id="CP018155">
    <property type="protein sequence ID" value="APG65144.1"/>
    <property type="molecule type" value="Genomic_DNA"/>
</dbReference>
<dbReference type="AlphaFoldDB" id="A0A1L3JJ51"/>
<sequence length="297" mass="33623">MKNKIYFFFFMLFALNLKAQQIPDSSYVPNIINKAYPNLNGTTVFIDEAHNNFHTKDNRFLAFSNVLKADGYSVKSFTEKFTVESLSGVKILVISNALEENARGPFVIPTKSAFTKEEVKSVKKWVEKGGSLFLIADHMPFAGAASKLGEAFGFTFYDSFLFDENRRGILDFYKEKKDLGKHKITDSISKIRTFTGQAFKIPNKSVSILNLKKKYNVFLPDTMWVFNDKTKKFNANNLSQGAVLEFGKGKIAVFGEAAMFTAQLAGRNRFKAGMNSEDASENYKLLLNIIHWLDKVK</sequence>
<reference evidence="2 3" key="1">
    <citation type="submission" date="2016-11" db="EMBL/GenBank/DDBJ databases">
        <title>Tenacibaculum sp. LPB0136, isolated from marine environment.</title>
        <authorList>
            <person name="Kim E."/>
            <person name="Yi H."/>
        </authorList>
    </citation>
    <scope>NUCLEOTIDE SEQUENCE [LARGE SCALE GENOMIC DNA]</scope>
    <source>
        <strain evidence="2 3">LPB0136</strain>
    </source>
</reference>
<evidence type="ECO:0000313" key="2">
    <source>
        <dbReference type="EMBL" id="APG65144.1"/>
    </source>
</evidence>
<evidence type="ECO:0000256" key="1">
    <source>
        <dbReference type="SAM" id="SignalP"/>
    </source>
</evidence>
<organism evidence="2 3">
    <name type="scientific">Tenacibaculum todarodis</name>
    <dbReference type="NCBI Taxonomy" id="1850252"/>
    <lineage>
        <taxon>Bacteria</taxon>
        <taxon>Pseudomonadati</taxon>
        <taxon>Bacteroidota</taxon>
        <taxon>Flavobacteriia</taxon>
        <taxon>Flavobacteriales</taxon>
        <taxon>Flavobacteriaceae</taxon>
        <taxon>Tenacibaculum</taxon>
    </lineage>
</organism>
<proteinExistence type="predicted"/>
<accession>A0A1L3JJ51</accession>
<keyword evidence="1" id="KW-0732">Signal</keyword>
<protein>
    <recommendedName>
        <fullName evidence="4">DUF4350 domain-containing protein</fullName>
    </recommendedName>
</protein>
<keyword evidence="3" id="KW-1185">Reference proteome</keyword>
<dbReference type="Gene3D" id="3.40.50.880">
    <property type="match status" value="1"/>
</dbReference>
<dbReference type="InterPro" id="IPR029062">
    <property type="entry name" value="Class_I_gatase-like"/>
</dbReference>